<sequence length="556" mass="62736">MEKKEQIFSSLLKEDTKHQGLSKKGLILGSIALVVAAYAVVQSVTPSQPAQNESFLSSQNLFINEKVNIVSWKLVNPLDKQGELVQNIFAAPNGDFYASTRLSETQYPYTYQLYKYDPDTNSWDTSQSLATNVTKVAFTSNGQAYYLSNDQVLYKASNSSQQIKGVKDFAISQQDVIYINAYSWGSPIPTNYGKIIKNDLGNVYFVKADTIYIDQMVILNGEPFFIDSRQNLSSNYDSVKVNSLSVGYDGTLWGIMDSYLGSNYKLPKLVYFNEQDKKWYSVNRISAFQVAALNRFQVAYIEVSQQRNVYISDQATVQIEYAYVDDEEPSYSVNVNDWNVDNEEPTGSNDNTGGSDDSGPEVKSSTVVLNDTTLLNSTGRKFVLLTTETEYRYYKSSKLCFKATRDGFSSNKFHENCDQRSSYSITLVKSTDGKVFGGYSTKPWRADGHYSSSYDSLVFSVDKAESFEIKSQADHYAVYDHIEFGPSFGTRDLVIDFNLNKQTTLLGNSFEGSYDGDTWEERAGFLAGNTTYEINDVEVHLLSYSENDLFPQEEFY</sequence>
<evidence type="ECO:0000313" key="4">
    <source>
        <dbReference type="Proteomes" id="UP000039865"/>
    </source>
</evidence>
<dbReference type="PROSITE" id="PS51886">
    <property type="entry name" value="TLDC"/>
    <property type="match status" value="1"/>
</dbReference>
<dbReference type="EMBL" id="CCKQ01011079">
    <property type="protein sequence ID" value="CDW82622.1"/>
    <property type="molecule type" value="Genomic_DNA"/>
</dbReference>
<gene>
    <name evidence="3" type="primary">Contig19378.g20541</name>
    <name evidence="3" type="ORF">STYLEM_11655</name>
</gene>
<dbReference type="OrthoDB" id="2439862at2759"/>
<dbReference type="SUPFAM" id="SSF101898">
    <property type="entry name" value="NHL repeat"/>
    <property type="match status" value="1"/>
</dbReference>
<feature type="domain" description="TLDc" evidence="2">
    <location>
        <begin position="373"/>
        <end position="543"/>
    </location>
</feature>
<dbReference type="AlphaFoldDB" id="A0A078AMK4"/>
<evidence type="ECO:0000313" key="3">
    <source>
        <dbReference type="EMBL" id="CDW82622.1"/>
    </source>
</evidence>
<dbReference type="Pfam" id="PF07534">
    <property type="entry name" value="TLD"/>
    <property type="match status" value="1"/>
</dbReference>
<dbReference type="InterPro" id="IPR006571">
    <property type="entry name" value="TLDc_dom"/>
</dbReference>
<organism evidence="3 4">
    <name type="scientific">Stylonychia lemnae</name>
    <name type="common">Ciliate</name>
    <dbReference type="NCBI Taxonomy" id="5949"/>
    <lineage>
        <taxon>Eukaryota</taxon>
        <taxon>Sar</taxon>
        <taxon>Alveolata</taxon>
        <taxon>Ciliophora</taxon>
        <taxon>Intramacronucleata</taxon>
        <taxon>Spirotrichea</taxon>
        <taxon>Stichotrichia</taxon>
        <taxon>Sporadotrichida</taxon>
        <taxon>Oxytrichidae</taxon>
        <taxon>Stylonychinae</taxon>
        <taxon>Stylonychia</taxon>
    </lineage>
</organism>
<evidence type="ECO:0000259" key="2">
    <source>
        <dbReference type="PROSITE" id="PS51886"/>
    </source>
</evidence>
<keyword evidence="4" id="KW-1185">Reference proteome</keyword>
<feature type="compositionally biased region" description="Polar residues" evidence="1">
    <location>
        <begin position="345"/>
        <end position="355"/>
    </location>
</feature>
<dbReference type="InParanoid" id="A0A078AMK4"/>
<name>A0A078AMK4_STYLE</name>
<reference evidence="3 4" key="1">
    <citation type="submission" date="2014-06" db="EMBL/GenBank/DDBJ databases">
        <authorList>
            <person name="Swart Estienne"/>
        </authorList>
    </citation>
    <scope>NUCLEOTIDE SEQUENCE [LARGE SCALE GENOMIC DNA]</scope>
    <source>
        <strain evidence="3 4">130c</strain>
    </source>
</reference>
<proteinExistence type="predicted"/>
<protein>
    <recommendedName>
        <fullName evidence="2">TLDc domain-containing protein</fullName>
    </recommendedName>
</protein>
<accession>A0A078AMK4</accession>
<feature type="region of interest" description="Disordered" evidence="1">
    <location>
        <begin position="334"/>
        <end position="363"/>
    </location>
</feature>
<dbReference type="SMART" id="SM00584">
    <property type="entry name" value="TLDc"/>
    <property type="match status" value="1"/>
</dbReference>
<evidence type="ECO:0000256" key="1">
    <source>
        <dbReference type="SAM" id="MobiDB-lite"/>
    </source>
</evidence>
<dbReference type="Proteomes" id="UP000039865">
    <property type="component" value="Unassembled WGS sequence"/>
</dbReference>